<dbReference type="Proteomes" id="UP000075502">
    <property type="component" value="Unassembled WGS sequence"/>
</dbReference>
<sequence>MVERVLRIGEHTARIGEHADTLELTMWGDVSPDEAARFFDFMALHFAGQRYMLITGDVSQLGRVPAESRRTVMRQSGRVPPIRGLVYYRTTFPGRVLTELVIRGYALATGADVAVHFVEDEAEARAWLARRREQLAGERG</sequence>
<reference evidence="1 2" key="1">
    <citation type="submission" date="2014-02" db="EMBL/GenBank/DDBJ databases">
        <title>The small core and large imbalanced accessory genome model reveals a collaborative survival strategy of Sorangium cellulosum strains in nature.</title>
        <authorList>
            <person name="Han K."/>
            <person name="Peng R."/>
            <person name="Blom J."/>
            <person name="Li Y.-Z."/>
        </authorList>
    </citation>
    <scope>NUCLEOTIDE SEQUENCE [LARGE SCALE GENOMIC DNA]</scope>
    <source>
        <strain evidence="1 2">So0007-03</strain>
    </source>
</reference>
<name>A0A150TBB3_SORCE</name>
<evidence type="ECO:0008006" key="3">
    <source>
        <dbReference type="Google" id="ProtNLM"/>
    </source>
</evidence>
<comment type="caution">
    <text evidence="1">The sequence shown here is derived from an EMBL/GenBank/DDBJ whole genome shotgun (WGS) entry which is preliminary data.</text>
</comment>
<protein>
    <recommendedName>
        <fullName evidence="3">STAS/SEC14 domain-containing protein</fullName>
    </recommendedName>
</protein>
<gene>
    <name evidence="1" type="ORF">BE21_00465</name>
</gene>
<dbReference type="AlphaFoldDB" id="A0A150TBB3"/>
<evidence type="ECO:0000313" key="2">
    <source>
        <dbReference type="Proteomes" id="UP000075502"/>
    </source>
</evidence>
<proteinExistence type="predicted"/>
<evidence type="ECO:0000313" key="1">
    <source>
        <dbReference type="EMBL" id="KYG01970.1"/>
    </source>
</evidence>
<accession>A0A150TBB3</accession>
<organism evidence="1 2">
    <name type="scientific">Sorangium cellulosum</name>
    <name type="common">Polyangium cellulosum</name>
    <dbReference type="NCBI Taxonomy" id="56"/>
    <lineage>
        <taxon>Bacteria</taxon>
        <taxon>Pseudomonadati</taxon>
        <taxon>Myxococcota</taxon>
        <taxon>Polyangia</taxon>
        <taxon>Polyangiales</taxon>
        <taxon>Polyangiaceae</taxon>
        <taxon>Sorangium</taxon>
    </lineage>
</organism>
<dbReference type="EMBL" id="JEME01003201">
    <property type="protein sequence ID" value="KYG01970.1"/>
    <property type="molecule type" value="Genomic_DNA"/>
</dbReference>